<evidence type="ECO:0000313" key="3">
    <source>
        <dbReference type="Proteomes" id="UP000823405"/>
    </source>
</evidence>
<reference evidence="2" key="1">
    <citation type="journal article" date="2020" name="Fungal Divers.">
        <title>Resolving the Mortierellaceae phylogeny through synthesis of multi-gene phylogenetics and phylogenomics.</title>
        <authorList>
            <person name="Vandepol N."/>
            <person name="Liber J."/>
            <person name="Desiro A."/>
            <person name="Na H."/>
            <person name="Kennedy M."/>
            <person name="Barry K."/>
            <person name="Grigoriev I.V."/>
            <person name="Miller A.N."/>
            <person name="O'Donnell K."/>
            <person name="Stajich J.E."/>
            <person name="Bonito G."/>
        </authorList>
    </citation>
    <scope>NUCLEOTIDE SEQUENCE</scope>
    <source>
        <strain evidence="2">NVP60</strain>
    </source>
</reference>
<organism evidence="2 3">
    <name type="scientific">Linnemannia gamsii</name>
    <dbReference type="NCBI Taxonomy" id="64522"/>
    <lineage>
        <taxon>Eukaryota</taxon>
        <taxon>Fungi</taxon>
        <taxon>Fungi incertae sedis</taxon>
        <taxon>Mucoromycota</taxon>
        <taxon>Mortierellomycotina</taxon>
        <taxon>Mortierellomycetes</taxon>
        <taxon>Mortierellales</taxon>
        <taxon>Mortierellaceae</taxon>
        <taxon>Linnemannia</taxon>
    </lineage>
</organism>
<evidence type="ECO:0000313" key="2">
    <source>
        <dbReference type="EMBL" id="KAG0319900.1"/>
    </source>
</evidence>
<dbReference type="EMBL" id="JAAAIN010000124">
    <property type="protein sequence ID" value="KAG0319900.1"/>
    <property type="molecule type" value="Genomic_DNA"/>
</dbReference>
<evidence type="ECO:0000256" key="1">
    <source>
        <dbReference type="SAM" id="MobiDB-lite"/>
    </source>
</evidence>
<accession>A0A9P6UUA1</accession>
<keyword evidence="3" id="KW-1185">Reference proteome</keyword>
<proteinExistence type="predicted"/>
<feature type="region of interest" description="Disordered" evidence="1">
    <location>
        <begin position="23"/>
        <end position="65"/>
    </location>
</feature>
<feature type="compositionally biased region" description="Acidic residues" evidence="1">
    <location>
        <begin position="33"/>
        <end position="65"/>
    </location>
</feature>
<comment type="caution">
    <text evidence="2">The sequence shown here is derived from an EMBL/GenBank/DDBJ whole genome shotgun (WGS) entry which is preliminary data.</text>
</comment>
<dbReference type="Proteomes" id="UP000823405">
    <property type="component" value="Unassembled WGS sequence"/>
</dbReference>
<dbReference type="AlphaFoldDB" id="A0A9P6UUA1"/>
<name>A0A9P6UUA1_9FUNG</name>
<gene>
    <name evidence="2" type="ORF">BGZ97_001207</name>
</gene>
<protein>
    <submittedName>
        <fullName evidence="2">Uncharacterized protein</fullName>
    </submittedName>
</protein>
<dbReference type="OrthoDB" id="2322666at2759"/>
<sequence length="225" mass="25137">MPTFASAAYKKMTKMEDSLDVAMDSYKEVYGPGDDEEEEDEDDDDAMEESGKDDENDGDDSDVDLDVNVIAKPVVRCFSNGVRGIANTVCVVHAANQDKSLPEYTQEDDILFPVGTILVKGIAKTKDGRGRAQPIAWIDGPDKLTHFTATQLRDYKLIVDHRFRLNSPFPNRVCATRGCKERITWRSAGVIKKRINKARSNVTMAYLKSVTKCTLCRGQRGYVKC</sequence>